<dbReference type="AlphaFoldDB" id="A0A9E2NMB3"/>
<protein>
    <submittedName>
        <fullName evidence="5">AraC family transcriptional regulator</fullName>
    </submittedName>
</protein>
<keyword evidence="3" id="KW-0804">Transcription</keyword>
<comment type="caution">
    <text evidence="5">The sequence shown here is derived from an EMBL/GenBank/DDBJ whole genome shotgun (WGS) entry which is preliminary data.</text>
</comment>
<keyword evidence="2" id="KW-0238">DNA-binding</keyword>
<keyword evidence="1" id="KW-0805">Transcription regulation</keyword>
<dbReference type="InterPro" id="IPR020449">
    <property type="entry name" value="Tscrpt_reg_AraC-type_HTH"/>
</dbReference>
<dbReference type="PANTHER" id="PTHR43280">
    <property type="entry name" value="ARAC-FAMILY TRANSCRIPTIONAL REGULATOR"/>
    <property type="match status" value="1"/>
</dbReference>
<reference evidence="5" key="1">
    <citation type="journal article" date="2021" name="PeerJ">
        <title>Extensive microbial diversity within the chicken gut microbiome revealed by metagenomics and culture.</title>
        <authorList>
            <person name="Gilroy R."/>
            <person name="Ravi A."/>
            <person name="Getino M."/>
            <person name="Pursley I."/>
            <person name="Horton D.L."/>
            <person name="Alikhan N.F."/>
            <person name="Baker D."/>
            <person name="Gharbi K."/>
            <person name="Hall N."/>
            <person name="Watson M."/>
            <person name="Adriaenssens E.M."/>
            <person name="Foster-Nyarko E."/>
            <person name="Jarju S."/>
            <person name="Secka A."/>
            <person name="Antonio M."/>
            <person name="Oren A."/>
            <person name="Chaudhuri R.R."/>
            <person name="La Ragione R."/>
            <person name="Hildebrand F."/>
            <person name="Pallen M.J."/>
        </authorList>
    </citation>
    <scope>NUCLEOTIDE SEQUENCE</scope>
    <source>
        <strain evidence="5">B5-657</strain>
    </source>
</reference>
<sequence length="196" mass="23084">LTHAIKAGKVSIVQGKDICYIYTQHIIKIIHEMNIPTVEELRLIQRYLYSNKIREIYILITLLKEVVVKICKVKSEIIKEKRGELKNKILELIEENLSDNNLSLGYLAESCNVSQSYLSRYFKEHMGYAPGQYIDHLRIEHSKYLLRETDVNLNEILRQIGYIDKSNFIRKFKKAEGITPISYRRLYQTVDTLMDE</sequence>
<organism evidence="5 6">
    <name type="scientific">Candidatus Cellulosilyticum pullistercoris</name>
    <dbReference type="NCBI Taxonomy" id="2838521"/>
    <lineage>
        <taxon>Bacteria</taxon>
        <taxon>Bacillati</taxon>
        <taxon>Bacillota</taxon>
        <taxon>Clostridia</taxon>
        <taxon>Lachnospirales</taxon>
        <taxon>Cellulosilyticaceae</taxon>
        <taxon>Cellulosilyticum</taxon>
    </lineage>
</organism>
<feature type="domain" description="HTH araC/xylS-type" evidence="4">
    <location>
        <begin position="87"/>
        <end position="186"/>
    </location>
</feature>
<dbReference type="PROSITE" id="PS00041">
    <property type="entry name" value="HTH_ARAC_FAMILY_1"/>
    <property type="match status" value="1"/>
</dbReference>
<dbReference type="InterPro" id="IPR018060">
    <property type="entry name" value="HTH_AraC"/>
</dbReference>
<dbReference type="PRINTS" id="PR00032">
    <property type="entry name" value="HTHARAC"/>
</dbReference>
<evidence type="ECO:0000259" key="4">
    <source>
        <dbReference type="PROSITE" id="PS01124"/>
    </source>
</evidence>
<evidence type="ECO:0000256" key="2">
    <source>
        <dbReference type="ARBA" id="ARBA00023125"/>
    </source>
</evidence>
<evidence type="ECO:0000313" key="5">
    <source>
        <dbReference type="EMBL" id="MBU3805172.1"/>
    </source>
</evidence>
<dbReference type="InterPro" id="IPR018062">
    <property type="entry name" value="HTH_AraC-typ_CS"/>
</dbReference>
<dbReference type="GO" id="GO:0003700">
    <property type="term" value="F:DNA-binding transcription factor activity"/>
    <property type="evidence" value="ECO:0007669"/>
    <property type="project" value="InterPro"/>
</dbReference>
<accession>A0A9E2NMB3</accession>
<evidence type="ECO:0000256" key="1">
    <source>
        <dbReference type="ARBA" id="ARBA00023015"/>
    </source>
</evidence>
<feature type="non-terminal residue" evidence="5">
    <location>
        <position position="1"/>
    </location>
</feature>
<dbReference type="GO" id="GO:0043565">
    <property type="term" value="F:sequence-specific DNA binding"/>
    <property type="evidence" value="ECO:0007669"/>
    <property type="project" value="InterPro"/>
</dbReference>
<gene>
    <name evidence="5" type="ORF">H9872_10535</name>
</gene>
<reference evidence="5" key="2">
    <citation type="submission" date="2021-04" db="EMBL/GenBank/DDBJ databases">
        <authorList>
            <person name="Gilroy R."/>
        </authorList>
    </citation>
    <scope>NUCLEOTIDE SEQUENCE</scope>
    <source>
        <strain evidence="5">B5-657</strain>
    </source>
</reference>
<dbReference type="PROSITE" id="PS01124">
    <property type="entry name" value="HTH_ARAC_FAMILY_2"/>
    <property type="match status" value="1"/>
</dbReference>
<dbReference type="EMBL" id="JAHLFQ010000248">
    <property type="protein sequence ID" value="MBU3805172.1"/>
    <property type="molecule type" value="Genomic_DNA"/>
</dbReference>
<evidence type="ECO:0000256" key="3">
    <source>
        <dbReference type="ARBA" id="ARBA00023163"/>
    </source>
</evidence>
<dbReference type="Pfam" id="PF12833">
    <property type="entry name" value="HTH_18"/>
    <property type="match status" value="1"/>
</dbReference>
<name>A0A9E2NMB3_9FIRM</name>
<dbReference type="PANTHER" id="PTHR43280:SF28">
    <property type="entry name" value="HTH-TYPE TRANSCRIPTIONAL ACTIVATOR RHAS"/>
    <property type="match status" value="1"/>
</dbReference>
<evidence type="ECO:0000313" key="6">
    <source>
        <dbReference type="Proteomes" id="UP000824229"/>
    </source>
</evidence>
<dbReference type="Proteomes" id="UP000824229">
    <property type="component" value="Unassembled WGS sequence"/>
</dbReference>
<proteinExistence type="predicted"/>
<dbReference type="InterPro" id="IPR009057">
    <property type="entry name" value="Homeodomain-like_sf"/>
</dbReference>
<dbReference type="SUPFAM" id="SSF46689">
    <property type="entry name" value="Homeodomain-like"/>
    <property type="match status" value="2"/>
</dbReference>
<dbReference type="SMART" id="SM00342">
    <property type="entry name" value="HTH_ARAC"/>
    <property type="match status" value="1"/>
</dbReference>
<dbReference type="Gene3D" id="1.10.10.60">
    <property type="entry name" value="Homeodomain-like"/>
    <property type="match status" value="2"/>
</dbReference>